<sequence>MGTNMVSCSRKKRTLFLWDEEEKRHGGKRGLKGGSHDLRKRKGKNVQWQLAQLNRKRGTVEA</sequence>
<gene>
    <name evidence="1" type="ORF">RCOM_0923930</name>
</gene>
<protein>
    <submittedName>
        <fullName evidence="1">Uncharacterized protein</fullName>
    </submittedName>
</protein>
<dbReference type="Proteomes" id="UP000008311">
    <property type="component" value="Unassembled WGS sequence"/>
</dbReference>
<organism evidence="1 2">
    <name type="scientific">Ricinus communis</name>
    <name type="common">Castor bean</name>
    <dbReference type="NCBI Taxonomy" id="3988"/>
    <lineage>
        <taxon>Eukaryota</taxon>
        <taxon>Viridiplantae</taxon>
        <taxon>Streptophyta</taxon>
        <taxon>Embryophyta</taxon>
        <taxon>Tracheophyta</taxon>
        <taxon>Spermatophyta</taxon>
        <taxon>Magnoliopsida</taxon>
        <taxon>eudicotyledons</taxon>
        <taxon>Gunneridae</taxon>
        <taxon>Pentapetalae</taxon>
        <taxon>rosids</taxon>
        <taxon>fabids</taxon>
        <taxon>Malpighiales</taxon>
        <taxon>Euphorbiaceae</taxon>
        <taxon>Acalyphoideae</taxon>
        <taxon>Acalypheae</taxon>
        <taxon>Ricinus</taxon>
    </lineage>
</organism>
<evidence type="ECO:0000313" key="2">
    <source>
        <dbReference type="Proteomes" id="UP000008311"/>
    </source>
</evidence>
<dbReference type="EMBL" id="EQ973791">
    <property type="protein sequence ID" value="EEF46956.1"/>
    <property type="molecule type" value="Genomic_DNA"/>
</dbReference>
<proteinExistence type="predicted"/>
<accession>B9RP38</accession>
<keyword evidence="2" id="KW-1185">Reference proteome</keyword>
<evidence type="ECO:0000313" key="1">
    <source>
        <dbReference type="EMBL" id="EEF46956.1"/>
    </source>
</evidence>
<dbReference type="InParanoid" id="B9RP38"/>
<name>B9RP38_RICCO</name>
<reference evidence="2" key="1">
    <citation type="journal article" date="2010" name="Nat. Biotechnol.">
        <title>Draft genome sequence of the oilseed species Ricinus communis.</title>
        <authorList>
            <person name="Chan A.P."/>
            <person name="Crabtree J."/>
            <person name="Zhao Q."/>
            <person name="Lorenzi H."/>
            <person name="Orvis J."/>
            <person name="Puiu D."/>
            <person name="Melake-Berhan A."/>
            <person name="Jones K.M."/>
            <person name="Redman J."/>
            <person name="Chen G."/>
            <person name="Cahoon E.B."/>
            <person name="Gedil M."/>
            <person name="Stanke M."/>
            <person name="Haas B.J."/>
            <person name="Wortman J.R."/>
            <person name="Fraser-Liggett C.M."/>
            <person name="Ravel J."/>
            <person name="Rabinowicz P.D."/>
        </authorList>
    </citation>
    <scope>NUCLEOTIDE SEQUENCE [LARGE SCALE GENOMIC DNA]</scope>
    <source>
        <strain evidence="2">cv. Hale</strain>
    </source>
</reference>
<dbReference type="AlphaFoldDB" id="B9RP38"/>